<organism evidence="8 9">
    <name type="scientific">Microctonus aethiopoides</name>
    <dbReference type="NCBI Taxonomy" id="144406"/>
    <lineage>
        <taxon>Eukaryota</taxon>
        <taxon>Metazoa</taxon>
        <taxon>Ecdysozoa</taxon>
        <taxon>Arthropoda</taxon>
        <taxon>Hexapoda</taxon>
        <taxon>Insecta</taxon>
        <taxon>Pterygota</taxon>
        <taxon>Neoptera</taxon>
        <taxon>Endopterygota</taxon>
        <taxon>Hymenoptera</taxon>
        <taxon>Apocrita</taxon>
        <taxon>Ichneumonoidea</taxon>
        <taxon>Braconidae</taxon>
        <taxon>Euphorinae</taxon>
        <taxon>Microctonus</taxon>
    </lineage>
</organism>
<evidence type="ECO:0000256" key="1">
    <source>
        <dbReference type="ARBA" id="ARBA00022669"/>
    </source>
</evidence>
<dbReference type="SUPFAM" id="SSF57625">
    <property type="entry name" value="Invertebrate chitin-binding proteins"/>
    <property type="match status" value="5"/>
</dbReference>
<feature type="compositionally biased region" description="Polar residues" evidence="6">
    <location>
        <begin position="328"/>
        <end position="345"/>
    </location>
</feature>
<name>A0AA39KSF4_9HYME</name>
<feature type="domain" description="Chitin-binding type-2" evidence="7">
    <location>
        <begin position="261"/>
        <end position="320"/>
    </location>
</feature>
<keyword evidence="1" id="KW-0147">Chitin-binding</keyword>
<feature type="compositionally biased region" description="Low complexity" evidence="6">
    <location>
        <begin position="346"/>
        <end position="429"/>
    </location>
</feature>
<keyword evidence="9" id="KW-1185">Reference proteome</keyword>
<dbReference type="PROSITE" id="PS50940">
    <property type="entry name" value="CHIT_BIND_II"/>
    <property type="match status" value="5"/>
</dbReference>
<feature type="domain" description="Chitin-binding type-2" evidence="7">
    <location>
        <begin position="436"/>
        <end position="494"/>
    </location>
</feature>
<keyword evidence="4" id="KW-1015">Disulfide bond</keyword>
<evidence type="ECO:0000256" key="4">
    <source>
        <dbReference type="ARBA" id="ARBA00023157"/>
    </source>
</evidence>
<keyword evidence="5" id="KW-0325">Glycoprotein</keyword>
<dbReference type="AlphaFoldDB" id="A0AA39KSF4"/>
<feature type="domain" description="Chitin-binding type-2" evidence="7">
    <location>
        <begin position="46"/>
        <end position="105"/>
    </location>
</feature>
<dbReference type="Proteomes" id="UP001168990">
    <property type="component" value="Unassembled WGS sequence"/>
</dbReference>
<evidence type="ECO:0000256" key="3">
    <source>
        <dbReference type="ARBA" id="ARBA00022737"/>
    </source>
</evidence>
<dbReference type="InterPro" id="IPR036508">
    <property type="entry name" value="Chitin-bd_dom_sf"/>
</dbReference>
<dbReference type="Pfam" id="PF01607">
    <property type="entry name" value="CBM_14"/>
    <property type="match status" value="5"/>
</dbReference>
<accession>A0AA39KSF4</accession>
<reference evidence="8" key="2">
    <citation type="submission" date="2023-03" db="EMBL/GenBank/DDBJ databases">
        <authorList>
            <person name="Inwood S.N."/>
            <person name="Skelly J.G."/>
            <person name="Guhlin J."/>
            <person name="Harrop T.W.R."/>
            <person name="Goldson S.G."/>
            <person name="Dearden P.K."/>
        </authorList>
    </citation>
    <scope>NUCLEOTIDE SEQUENCE</scope>
    <source>
        <strain evidence="8">Irish</strain>
        <tissue evidence="8">Whole body</tissue>
    </source>
</reference>
<gene>
    <name evidence="8" type="ORF">PV328_005274</name>
</gene>
<protein>
    <recommendedName>
        <fullName evidence="7">Chitin-binding type-2 domain-containing protein</fullName>
    </recommendedName>
</protein>
<comment type="caution">
    <text evidence="8">The sequence shown here is derived from an EMBL/GenBank/DDBJ whole genome shotgun (WGS) entry which is preliminary data.</text>
</comment>
<evidence type="ECO:0000256" key="6">
    <source>
        <dbReference type="SAM" id="MobiDB-lite"/>
    </source>
</evidence>
<evidence type="ECO:0000259" key="7">
    <source>
        <dbReference type="PROSITE" id="PS50940"/>
    </source>
</evidence>
<dbReference type="GO" id="GO:0008061">
    <property type="term" value="F:chitin binding"/>
    <property type="evidence" value="ECO:0007669"/>
    <property type="project" value="UniProtKB-KW"/>
</dbReference>
<dbReference type="PANTHER" id="PTHR23301:SF0">
    <property type="entry name" value="CHITIN-BINDING TYPE-2 DOMAIN-CONTAINING PROTEIN-RELATED"/>
    <property type="match status" value="1"/>
</dbReference>
<proteinExistence type="predicted"/>
<dbReference type="InterPro" id="IPR002557">
    <property type="entry name" value="Chitin-bd_dom"/>
</dbReference>
<dbReference type="Gene3D" id="2.170.140.10">
    <property type="entry name" value="Chitin binding domain"/>
    <property type="match status" value="5"/>
</dbReference>
<keyword evidence="3" id="KW-0677">Repeat</keyword>
<dbReference type="InterPro" id="IPR051940">
    <property type="entry name" value="Chitin_bind-dev_reg"/>
</dbReference>
<feature type="domain" description="Chitin-binding type-2" evidence="7">
    <location>
        <begin position="128"/>
        <end position="189"/>
    </location>
</feature>
<dbReference type="GO" id="GO:0005576">
    <property type="term" value="C:extracellular region"/>
    <property type="evidence" value="ECO:0007669"/>
    <property type="project" value="InterPro"/>
</dbReference>
<reference evidence="8" key="1">
    <citation type="journal article" date="2023" name="bioRxiv">
        <title>Scaffold-level genome assemblies of two parasitoid biocontrol wasps reveal the parthenogenesis mechanism and an associated novel virus.</title>
        <authorList>
            <person name="Inwood S."/>
            <person name="Skelly J."/>
            <person name="Guhlin J."/>
            <person name="Harrop T."/>
            <person name="Goldson S."/>
            <person name="Dearden P."/>
        </authorList>
    </citation>
    <scope>NUCLEOTIDE SEQUENCE</scope>
    <source>
        <strain evidence="8">Irish</strain>
        <tissue evidence="8">Whole body</tissue>
    </source>
</reference>
<dbReference type="SMART" id="SM00494">
    <property type="entry name" value="ChtBD2"/>
    <property type="match status" value="5"/>
</dbReference>
<sequence length="615" mass="66270">MIQITFGPQYQPIVLSVQSKCFGYRVIIVIFIGFFSSSSASPDQCIGKCPLGSPDNDVYLIPHVRCDMFCQCVYGRPVEMICPPGLHYSEKERVCADPYLANCTRPFENKNIIGGDDKEGNYNDEDCIEKCSWINESFDGRSITFSHRECRKFCKCNYYSSVVHKCPSNFHYSEVLGICTYPKEAKCIGITDDDSPEDSLDDCCECPNVSTSTTSRPTSTTPTSTTTRPTSTTPTSTTTRKTTTLKPSSTTTSNPDASGCIGTCSIWDPEDQVQHLPHKDCTKFCKCDFGVPKVMECPYPLFFNPHLQVCDRPSHAGCTGDKPDLPTSPGSSTKPTWGPSTEPTVSSTSGWTSTSTTAGWPPTSTTAGWTPTSTTAGWTPTSTTAGWTPTSTTAGWTPTSTTAGWTPTSTTAGWTPTSTTAGWTPTSSPGDVSGCIGTCSLWDDDKVKHLPHKDCTKFCKCDFGVPVVFDCPPPLHFNPKLSVCDRPSAAGCKGDRPPPPIPGVTPSTPPPGPTPSPPTPTPGDIAGCIGTCSLWDEGDDVTHLPHKDCTKFCKCDFGNPVVINCPKPLHFNPNLEVCDRPGHAGCTGIGGVPPEDDGNDIARKNILGFNKLFRW</sequence>
<keyword evidence="2" id="KW-0732">Signal</keyword>
<dbReference type="PANTHER" id="PTHR23301">
    <property type="entry name" value="CHITIN BINDING PERITROPHIN-A"/>
    <property type="match status" value="1"/>
</dbReference>
<feature type="compositionally biased region" description="Pro residues" evidence="6">
    <location>
        <begin position="497"/>
        <end position="520"/>
    </location>
</feature>
<feature type="compositionally biased region" description="Low complexity" evidence="6">
    <location>
        <begin position="210"/>
        <end position="253"/>
    </location>
</feature>
<feature type="region of interest" description="Disordered" evidence="6">
    <location>
        <begin position="492"/>
        <end position="520"/>
    </location>
</feature>
<dbReference type="EMBL" id="JAQQBS010000002">
    <property type="protein sequence ID" value="KAK0171881.1"/>
    <property type="molecule type" value="Genomic_DNA"/>
</dbReference>
<feature type="region of interest" description="Disordered" evidence="6">
    <location>
        <begin position="320"/>
        <end position="429"/>
    </location>
</feature>
<evidence type="ECO:0000313" key="8">
    <source>
        <dbReference type="EMBL" id="KAK0171881.1"/>
    </source>
</evidence>
<feature type="domain" description="Chitin-binding type-2" evidence="7">
    <location>
        <begin position="529"/>
        <end position="588"/>
    </location>
</feature>
<evidence type="ECO:0000256" key="2">
    <source>
        <dbReference type="ARBA" id="ARBA00022729"/>
    </source>
</evidence>
<feature type="region of interest" description="Disordered" evidence="6">
    <location>
        <begin position="209"/>
        <end position="256"/>
    </location>
</feature>
<evidence type="ECO:0000256" key="5">
    <source>
        <dbReference type="ARBA" id="ARBA00023180"/>
    </source>
</evidence>
<evidence type="ECO:0000313" key="9">
    <source>
        <dbReference type="Proteomes" id="UP001168990"/>
    </source>
</evidence>